<evidence type="ECO:0000256" key="3">
    <source>
        <dbReference type="ARBA" id="ARBA00010134"/>
    </source>
</evidence>
<dbReference type="GO" id="GO:0097169">
    <property type="term" value="C:AIM2 inflammasome complex"/>
    <property type="evidence" value="ECO:0007669"/>
    <property type="project" value="TreeGrafter"/>
</dbReference>
<comment type="similarity">
    <text evidence="3 22">Belongs to the peptidase C14A family.</text>
</comment>
<keyword evidence="12" id="KW-0865">Zymogen</keyword>
<evidence type="ECO:0000256" key="13">
    <source>
        <dbReference type="ARBA" id="ARBA00050375"/>
    </source>
</evidence>
<dbReference type="GO" id="GO:0004197">
    <property type="term" value="F:cysteine-type endopeptidase activity"/>
    <property type="evidence" value="ECO:0007669"/>
    <property type="project" value="InterPro"/>
</dbReference>
<dbReference type="PROSITE" id="PS01121">
    <property type="entry name" value="CASPASE_HIS"/>
    <property type="match status" value="1"/>
</dbReference>
<comment type="subunit">
    <text evidence="14">Heterotetramer that consists of two anti-parallel arranged heterodimers, each one formed by a 20 kDa (Caspase-1 subunit p20) and a 10 kDa (Caspase-1 subunit p10) subunit.</text>
</comment>
<keyword evidence="10" id="KW-0832">Ubl conjugation</keyword>
<dbReference type="SMART" id="SM00115">
    <property type="entry name" value="CASc"/>
    <property type="match status" value="1"/>
</dbReference>
<dbReference type="InterPro" id="IPR001309">
    <property type="entry name" value="Pept_C14_p20"/>
</dbReference>
<dbReference type="PROSITE" id="PS50207">
    <property type="entry name" value="CASPASE_P10"/>
    <property type="match status" value="1"/>
</dbReference>
<organism evidence="26 27">
    <name type="scientific">Marmota marmota marmota</name>
    <name type="common">Alpine marmot</name>
    <dbReference type="NCBI Taxonomy" id="9994"/>
    <lineage>
        <taxon>Eukaryota</taxon>
        <taxon>Metazoa</taxon>
        <taxon>Chordata</taxon>
        <taxon>Craniata</taxon>
        <taxon>Vertebrata</taxon>
        <taxon>Euteleostomi</taxon>
        <taxon>Mammalia</taxon>
        <taxon>Eutheria</taxon>
        <taxon>Euarchontoglires</taxon>
        <taxon>Glires</taxon>
        <taxon>Rodentia</taxon>
        <taxon>Sciuromorpha</taxon>
        <taxon>Sciuridae</taxon>
        <taxon>Xerinae</taxon>
        <taxon>Marmotini</taxon>
        <taxon>Marmota</taxon>
    </lineage>
</organism>
<feature type="domain" description="CARD" evidence="25">
    <location>
        <begin position="1"/>
        <end position="89"/>
    </location>
</feature>
<keyword evidence="9" id="KW-0788">Thiol protease</keyword>
<evidence type="ECO:0000256" key="8">
    <source>
        <dbReference type="ARBA" id="ARBA00022801"/>
    </source>
</evidence>
<evidence type="ECO:0000256" key="19">
    <source>
        <dbReference type="ARBA" id="ARBA00081401"/>
    </source>
</evidence>
<evidence type="ECO:0000256" key="12">
    <source>
        <dbReference type="ARBA" id="ARBA00023145"/>
    </source>
</evidence>
<evidence type="ECO:0000256" key="14">
    <source>
        <dbReference type="ARBA" id="ARBA00063591"/>
    </source>
</evidence>
<name>A0A8C5YPM6_MARMA</name>
<evidence type="ECO:0000256" key="9">
    <source>
        <dbReference type="ARBA" id="ARBA00022807"/>
    </source>
</evidence>
<dbReference type="GO" id="GO:0006508">
    <property type="term" value="P:proteolysis"/>
    <property type="evidence" value="ECO:0007669"/>
    <property type="project" value="UniProtKB-KW"/>
</dbReference>
<dbReference type="PROSITE" id="PS50209">
    <property type="entry name" value="CARD"/>
    <property type="match status" value="1"/>
</dbReference>
<keyword evidence="7" id="KW-0053">Apoptosis</keyword>
<sequence>MASLKEKRKTFIISVSEDMLYTLLDDLLSEEVVNQEEAENVKKKNATTKDKARDLIDSVIPKGSCASQKLINYICKRDSSLAYKLGFSSGEIPRFYLKILNNLIHKTIDIYSVESIDGRPEPVSEESRGLLKLCSHPKFLELCTKEAGRIYPIKEKATRTRLALIICNTEFDSLPRRNGSEYDIQGMQRLLEDLGYTVVVERNLTARAMKRVLRDFAARLEHKSSDSTFLVFMSHGIFDAICGITHGDETQDVLPYDSIFQIFNNQNCSHLKDKPKVIIIQACRGGNTGEVWVSDSPAGSVDSSSRFSENPMHDGVHKAHVEKDFVAFCSSTPHNLSWRKKNGSIFITELINNIQEHSWYCHLTEIFMMVQRSFEIPGVKAQMPTIERQTLTKLFYLFPGN</sequence>
<protein>
    <recommendedName>
        <fullName evidence="16">Caspase-1</fullName>
        <ecNumber evidence="15">3.4.22.36</ecNumber>
    </recommendedName>
    <alternativeName>
        <fullName evidence="20">Interleukin-1 beta convertase</fullName>
    </alternativeName>
    <alternativeName>
        <fullName evidence="17">Interleukin-1 beta-converting enzyme</fullName>
    </alternativeName>
    <alternativeName>
        <fullName evidence="18 19">p45</fullName>
    </alternativeName>
</protein>
<keyword evidence="11" id="KW-0472">Membrane</keyword>
<reference evidence="26" key="1">
    <citation type="submission" date="2025-08" db="UniProtKB">
        <authorList>
            <consortium name="Ensembl"/>
        </authorList>
    </citation>
    <scope>IDENTIFICATION</scope>
</reference>
<accession>A0A8C5YPM6</accession>
<dbReference type="PIRSF" id="PIRSF038001">
    <property type="entry name" value="Caspase_ICE"/>
    <property type="match status" value="1"/>
</dbReference>
<dbReference type="Gene3D" id="3.40.50.1460">
    <property type="match status" value="1"/>
</dbReference>
<evidence type="ECO:0000256" key="15">
    <source>
        <dbReference type="ARBA" id="ARBA00066470"/>
    </source>
</evidence>
<evidence type="ECO:0000256" key="21">
    <source>
        <dbReference type="PIRSR" id="PIRSR038001-1"/>
    </source>
</evidence>
<evidence type="ECO:0000256" key="22">
    <source>
        <dbReference type="RuleBase" id="RU003971"/>
    </source>
</evidence>
<dbReference type="GeneTree" id="ENSGT00940000162428"/>
<dbReference type="FunFam" id="1.10.533.10:FF:000031">
    <property type="entry name" value="Caspase 1, isoform CRA_b"/>
    <property type="match status" value="1"/>
</dbReference>
<dbReference type="EC" id="3.4.22.36" evidence="15"/>
<evidence type="ECO:0000256" key="5">
    <source>
        <dbReference type="ARBA" id="ARBA00022490"/>
    </source>
</evidence>
<dbReference type="GO" id="GO:0072559">
    <property type="term" value="C:NLRP3 inflammasome complex"/>
    <property type="evidence" value="ECO:0007669"/>
    <property type="project" value="TreeGrafter"/>
</dbReference>
<dbReference type="GO" id="GO:0042981">
    <property type="term" value="P:regulation of apoptotic process"/>
    <property type="evidence" value="ECO:0007669"/>
    <property type="project" value="InterPro"/>
</dbReference>
<evidence type="ECO:0000259" key="24">
    <source>
        <dbReference type="PROSITE" id="PS50208"/>
    </source>
</evidence>
<dbReference type="Pfam" id="PF00656">
    <property type="entry name" value="Peptidase_C14"/>
    <property type="match status" value="1"/>
</dbReference>
<dbReference type="InterPro" id="IPR011029">
    <property type="entry name" value="DEATH-like_dom_sf"/>
</dbReference>
<dbReference type="InterPro" id="IPR033139">
    <property type="entry name" value="Caspase_cys_AS"/>
</dbReference>
<dbReference type="CDD" id="cd00032">
    <property type="entry name" value="CASc"/>
    <property type="match status" value="1"/>
</dbReference>
<evidence type="ECO:0000256" key="6">
    <source>
        <dbReference type="ARBA" id="ARBA00022670"/>
    </source>
</evidence>
<dbReference type="PROSITE" id="PS01122">
    <property type="entry name" value="CASPASE_CYS"/>
    <property type="match status" value="1"/>
</dbReference>
<dbReference type="InterPro" id="IPR011600">
    <property type="entry name" value="Pept_C14_caspase"/>
</dbReference>
<evidence type="ECO:0000256" key="7">
    <source>
        <dbReference type="ARBA" id="ARBA00022703"/>
    </source>
</evidence>
<evidence type="ECO:0000256" key="11">
    <source>
        <dbReference type="ARBA" id="ARBA00023136"/>
    </source>
</evidence>
<dbReference type="GO" id="GO:0032731">
    <property type="term" value="P:positive regulation of interleukin-1 beta production"/>
    <property type="evidence" value="ECO:0007669"/>
    <property type="project" value="UniProtKB-ARBA"/>
</dbReference>
<dbReference type="PANTHER" id="PTHR47901:SF3">
    <property type="entry name" value="CASPASE-1"/>
    <property type="match status" value="1"/>
</dbReference>
<comment type="catalytic activity">
    <reaction evidence="13">
        <text>Strict requirement for an Asp residue at position P1 and has a preferred cleavage sequence of Tyr-Val-Ala-Asp-|-.</text>
        <dbReference type="EC" id="3.4.22.36"/>
    </reaction>
</comment>
<evidence type="ECO:0000259" key="25">
    <source>
        <dbReference type="PROSITE" id="PS50209"/>
    </source>
</evidence>
<evidence type="ECO:0000256" key="17">
    <source>
        <dbReference type="ARBA" id="ARBA00078083"/>
    </source>
</evidence>
<dbReference type="GO" id="GO:0072557">
    <property type="term" value="C:IPAF inflammasome complex"/>
    <property type="evidence" value="ECO:0007669"/>
    <property type="project" value="TreeGrafter"/>
</dbReference>
<dbReference type="GO" id="GO:0006954">
    <property type="term" value="P:inflammatory response"/>
    <property type="evidence" value="ECO:0007669"/>
    <property type="project" value="UniProtKB-ARBA"/>
</dbReference>
<reference evidence="26" key="2">
    <citation type="submission" date="2025-09" db="UniProtKB">
        <authorList>
            <consortium name="Ensembl"/>
        </authorList>
    </citation>
    <scope>IDENTIFICATION</scope>
</reference>
<keyword evidence="5" id="KW-0963">Cytoplasm</keyword>
<dbReference type="GO" id="GO:0089720">
    <property type="term" value="F:caspase binding"/>
    <property type="evidence" value="ECO:0007669"/>
    <property type="project" value="TreeGrafter"/>
</dbReference>
<dbReference type="PROSITE" id="PS50208">
    <property type="entry name" value="CASPASE_P20"/>
    <property type="match status" value="1"/>
</dbReference>
<evidence type="ECO:0000256" key="2">
    <source>
        <dbReference type="ARBA" id="ARBA00004496"/>
    </source>
</evidence>
<feature type="active site" evidence="21">
    <location>
        <position position="235"/>
    </location>
</feature>
<evidence type="ECO:0000256" key="20">
    <source>
        <dbReference type="ARBA" id="ARBA00081790"/>
    </source>
</evidence>
<dbReference type="InterPro" id="IPR016129">
    <property type="entry name" value="Caspase_his_AS"/>
</dbReference>
<feature type="active site" evidence="21">
    <location>
        <position position="283"/>
    </location>
</feature>
<dbReference type="InterPro" id="IPR002138">
    <property type="entry name" value="Pept_C14_p10"/>
</dbReference>
<evidence type="ECO:0000256" key="18">
    <source>
        <dbReference type="ARBA" id="ARBA00080846"/>
    </source>
</evidence>
<evidence type="ECO:0000256" key="1">
    <source>
        <dbReference type="ARBA" id="ARBA00004236"/>
    </source>
</evidence>
<dbReference type="Ensembl" id="ENSMMMT00000001781.1">
    <property type="protein sequence ID" value="ENSMMMP00000001593.1"/>
    <property type="gene ID" value="ENSMMMG00000001357.1"/>
</dbReference>
<feature type="domain" description="Caspase family p20" evidence="24">
    <location>
        <begin position="159"/>
        <end position="287"/>
    </location>
</feature>
<dbReference type="GO" id="GO:0050727">
    <property type="term" value="P:regulation of inflammatory response"/>
    <property type="evidence" value="ECO:0007669"/>
    <property type="project" value="TreeGrafter"/>
</dbReference>
<dbReference type="InterPro" id="IPR015917">
    <property type="entry name" value="Pept_C14A"/>
</dbReference>
<keyword evidence="4" id="KW-1003">Cell membrane</keyword>
<dbReference type="SUPFAM" id="SSF47986">
    <property type="entry name" value="DEATH domain"/>
    <property type="match status" value="1"/>
</dbReference>
<dbReference type="Pfam" id="PF00619">
    <property type="entry name" value="CARD"/>
    <property type="match status" value="1"/>
</dbReference>
<dbReference type="CDD" id="cd08325">
    <property type="entry name" value="CARD_CASP1-like"/>
    <property type="match status" value="1"/>
</dbReference>
<keyword evidence="27" id="KW-1185">Reference proteome</keyword>
<evidence type="ECO:0000256" key="4">
    <source>
        <dbReference type="ARBA" id="ARBA00022475"/>
    </source>
</evidence>
<dbReference type="PANTHER" id="PTHR47901">
    <property type="entry name" value="CASPASE RECRUITMENT DOMAIN-CONTAINING PROTEIN 18"/>
    <property type="match status" value="1"/>
</dbReference>
<evidence type="ECO:0000256" key="16">
    <source>
        <dbReference type="ARBA" id="ARBA00068181"/>
    </source>
</evidence>
<dbReference type="SMART" id="SM00114">
    <property type="entry name" value="CARD"/>
    <property type="match status" value="1"/>
</dbReference>
<dbReference type="GO" id="GO:0005886">
    <property type="term" value="C:plasma membrane"/>
    <property type="evidence" value="ECO:0007669"/>
    <property type="project" value="UniProtKB-SubCell"/>
</dbReference>
<dbReference type="InterPro" id="IPR001315">
    <property type="entry name" value="CARD"/>
</dbReference>
<keyword evidence="6" id="KW-0645">Protease</keyword>
<feature type="domain" description="Caspase family p10" evidence="23">
    <location>
        <begin position="315"/>
        <end position="399"/>
    </location>
</feature>
<evidence type="ECO:0000256" key="10">
    <source>
        <dbReference type="ARBA" id="ARBA00022843"/>
    </source>
</evidence>
<dbReference type="Proteomes" id="UP000694407">
    <property type="component" value="Unplaced"/>
</dbReference>
<evidence type="ECO:0000259" key="23">
    <source>
        <dbReference type="PROSITE" id="PS50207"/>
    </source>
</evidence>
<dbReference type="PRINTS" id="PR00376">
    <property type="entry name" value="IL1BCENZYME"/>
</dbReference>
<comment type="subcellular location">
    <subcellularLocation>
        <location evidence="1">Cell membrane</location>
    </subcellularLocation>
    <subcellularLocation>
        <location evidence="2">Cytoplasm</location>
    </subcellularLocation>
</comment>
<dbReference type="FunFam" id="3.40.50.1460:FF:000007">
    <property type="entry name" value="Caspase-1"/>
    <property type="match status" value="1"/>
</dbReference>
<evidence type="ECO:0000313" key="27">
    <source>
        <dbReference type="Proteomes" id="UP000694407"/>
    </source>
</evidence>
<dbReference type="SUPFAM" id="SSF52129">
    <property type="entry name" value="Caspase-like"/>
    <property type="match status" value="1"/>
</dbReference>
<proteinExistence type="inferred from homology"/>
<dbReference type="InterPro" id="IPR002398">
    <property type="entry name" value="Pept_C14"/>
</dbReference>
<dbReference type="GO" id="GO:0032496">
    <property type="term" value="P:response to lipopolysaccharide"/>
    <property type="evidence" value="ECO:0007669"/>
    <property type="project" value="UniProtKB-ARBA"/>
</dbReference>
<dbReference type="Gene3D" id="1.10.533.10">
    <property type="entry name" value="Death Domain, Fas"/>
    <property type="match status" value="1"/>
</dbReference>
<evidence type="ECO:0000313" key="26">
    <source>
        <dbReference type="Ensembl" id="ENSMMMP00000001593.1"/>
    </source>
</evidence>
<dbReference type="AlphaFoldDB" id="A0A8C5YPM6"/>
<keyword evidence="8" id="KW-0378">Hydrolase</keyword>
<dbReference type="InterPro" id="IPR029030">
    <property type="entry name" value="Caspase-like_dom_sf"/>
</dbReference>
<dbReference type="GO" id="GO:0006915">
    <property type="term" value="P:apoptotic process"/>
    <property type="evidence" value="ECO:0007669"/>
    <property type="project" value="UniProtKB-KW"/>
</dbReference>